<dbReference type="PANTHER" id="PTHR25465:SF5">
    <property type="entry name" value="E3 UBIQUITIN_ISG15 LIGASE TRIM25-RELATED"/>
    <property type="match status" value="1"/>
</dbReference>
<keyword evidence="1" id="KW-0479">Metal-binding</keyword>
<reference evidence="6" key="1">
    <citation type="submission" date="2025-08" db="UniProtKB">
        <authorList>
            <consortium name="Ensembl"/>
        </authorList>
    </citation>
    <scope>IDENTIFICATION</scope>
</reference>
<evidence type="ECO:0000256" key="4">
    <source>
        <dbReference type="SAM" id="Coils"/>
    </source>
</evidence>
<evidence type="ECO:0000256" key="2">
    <source>
        <dbReference type="ARBA" id="ARBA00022771"/>
    </source>
</evidence>
<keyword evidence="4" id="KW-0175">Coiled coil</keyword>
<organism evidence="6 7">
    <name type="scientific">Astyanax mexicanus</name>
    <name type="common">Blind cave fish</name>
    <name type="synonym">Astyanax fasciatus mexicanus</name>
    <dbReference type="NCBI Taxonomy" id="7994"/>
    <lineage>
        <taxon>Eukaryota</taxon>
        <taxon>Metazoa</taxon>
        <taxon>Chordata</taxon>
        <taxon>Craniata</taxon>
        <taxon>Vertebrata</taxon>
        <taxon>Euteleostomi</taxon>
        <taxon>Actinopterygii</taxon>
        <taxon>Neopterygii</taxon>
        <taxon>Teleostei</taxon>
        <taxon>Ostariophysi</taxon>
        <taxon>Characiformes</taxon>
        <taxon>Characoidei</taxon>
        <taxon>Acestrorhamphidae</taxon>
        <taxon>Acestrorhamphinae</taxon>
        <taxon>Astyanax</taxon>
    </lineage>
</organism>
<dbReference type="PROSITE" id="PS50188">
    <property type="entry name" value="B302_SPRY"/>
    <property type="match status" value="1"/>
</dbReference>
<evidence type="ECO:0000259" key="5">
    <source>
        <dbReference type="PROSITE" id="PS50188"/>
    </source>
</evidence>
<dbReference type="Pfam" id="PF25600">
    <property type="entry name" value="TRIM_CC"/>
    <property type="match status" value="1"/>
</dbReference>
<dbReference type="InterPro" id="IPR001870">
    <property type="entry name" value="B30.2/SPRY"/>
</dbReference>
<evidence type="ECO:0000256" key="3">
    <source>
        <dbReference type="ARBA" id="ARBA00022833"/>
    </source>
</evidence>
<dbReference type="InterPro" id="IPR013320">
    <property type="entry name" value="ConA-like_dom_sf"/>
</dbReference>
<proteinExistence type="predicted"/>
<keyword evidence="2" id="KW-0863">Zinc-finger</keyword>
<dbReference type="GO" id="GO:0008270">
    <property type="term" value="F:zinc ion binding"/>
    <property type="evidence" value="ECO:0007669"/>
    <property type="project" value="UniProtKB-KW"/>
</dbReference>
<evidence type="ECO:0000256" key="1">
    <source>
        <dbReference type="ARBA" id="ARBA00022723"/>
    </source>
</evidence>
<dbReference type="InterPro" id="IPR051051">
    <property type="entry name" value="E3_ubiq-ligase_TRIM/RNF"/>
</dbReference>
<feature type="coiled-coil region" evidence="4">
    <location>
        <begin position="9"/>
        <end position="43"/>
    </location>
</feature>
<protein>
    <submittedName>
        <fullName evidence="6">FinTRIM family, member 16</fullName>
    </submittedName>
</protein>
<dbReference type="InterPro" id="IPR058030">
    <property type="entry name" value="TRIM8/14/16/25/29/45/65_CC"/>
</dbReference>
<keyword evidence="3" id="KW-0862">Zinc</keyword>
<dbReference type="GO" id="GO:0005737">
    <property type="term" value="C:cytoplasm"/>
    <property type="evidence" value="ECO:0007669"/>
    <property type="project" value="UniProtKB-ARBA"/>
</dbReference>
<dbReference type="PANTHER" id="PTHR25465">
    <property type="entry name" value="B-BOX DOMAIN CONTAINING"/>
    <property type="match status" value="1"/>
</dbReference>
<accession>A0A8B9JEH5</accession>
<evidence type="ECO:0000313" key="7">
    <source>
        <dbReference type="Proteomes" id="UP000694621"/>
    </source>
</evidence>
<dbReference type="SUPFAM" id="SSF63491">
    <property type="entry name" value="BAG domain"/>
    <property type="match status" value="1"/>
</dbReference>
<dbReference type="InterPro" id="IPR043136">
    <property type="entry name" value="B30.2/SPRY_sf"/>
</dbReference>
<dbReference type="InterPro" id="IPR006574">
    <property type="entry name" value="PRY"/>
</dbReference>
<dbReference type="Gene3D" id="2.60.120.920">
    <property type="match status" value="1"/>
</dbReference>
<dbReference type="Pfam" id="PF13765">
    <property type="entry name" value="PRY"/>
    <property type="match status" value="1"/>
</dbReference>
<feature type="coiled-coil region" evidence="4">
    <location>
        <begin position="67"/>
        <end position="101"/>
    </location>
</feature>
<dbReference type="Proteomes" id="UP000694621">
    <property type="component" value="Unplaced"/>
</dbReference>
<name>A0A8B9JEH5_ASTMX</name>
<sequence length="294" mass="34019">MWKKLEWTRRESQKKIQERQVELQELRGSLESYKRSAQEAVKDSDEIFTKLIVSIERRRSEVRQMIRDQEKAAVSRAEEHLKKLEQEIMELKKRSADLEQLSFTEDHIHFLQSFQSLSAAPGSSCLSDITLSPLNTFEVVKKSVSRLRGKLEKSWKEEFRKTSNLINCRTLMGFLSLSDSCQLTLDLNTACNHLLLSERNTVVTRSNTVQPYPDHPDRFNGVAQVLCRESVSGRCYWEVEWRGDGGVYIAVSYKSISRKGEGLESLFGGNNDQSWRLACNSSRYTFSYNERETV</sequence>
<dbReference type="SUPFAM" id="SSF49899">
    <property type="entry name" value="Concanavalin A-like lectins/glucanases"/>
    <property type="match status" value="1"/>
</dbReference>
<dbReference type="SMART" id="SM00589">
    <property type="entry name" value="PRY"/>
    <property type="match status" value="1"/>
</dbReference>
<dbReference type="Ensembl" id="ENSAMXT00005022543.1">
    <property type="protein sequence ID" value="ENSAMXP00005020395.1"/>
    <property type="gene ID" value="ENSAMXG00005010573.1"/>
</dbReference>
<evidence type="ECO:0000313" key="6">
    <source>
        <dbReference type="Ensembl" id="ENSAMXP00005020395.1"/>
    </source>
</evidence>
<feature type="domain" description="B30.2/SPRY" evidence="5">
    <location>
        <begin position="163"/>
        <end position="294"/>
    </location>
</feature>
<dbReference type="AlphaFoldDB" id="A0A8B9JEH5"/>